<dbReference type="SUPFAM" id="SSF46785">
    <property type="entry name" value="Winged helix' DNA-binding domain"/>
    <property type="match status" value="1"/>
</dbReference>
<dbReference type="InterPro" id="IPR011711">
    <property type="entry name" value="GntR_C"/>
</dbReference>
<gene>
    <name evidence="5" type="ORF">E0493_06770</name>
</gene>
<comment type="caution">
    <text evidence="5">The sequence shown here is derived from an EMBL/GenBank/DDBJ whole genome shotgun (WGS) entry which is preliminary data.</text>
</comment>
<evidence type="ECO:0000256" key="2">
    <source>
        <dbReference type="ARBA" id="ARBA00023125"/>
    </source>
</evidence>
<proteinExistence type="predicted"/>
<dbReference type="Pfam" id="PF07729">
    <property type="entry name" value="FCD"/>
    <property type="match status" value="1"/>
</dbReference>
<name>A0A845B8L5_9PROT</name>
<keyword evidence="2" id="KW-0238">DNA-binding</keyword>
<dbReference type="PANTHER" id="PTHR43537">
    <property type="entry name" value="TRANSCRIPTIONAL REGULATOR, GNTR FAMILY"/>
    <property type="match status" value="1"/>
</dbReference>
<dbReference type="SMART" id="SM00345">
    <property type="entry name" value="HTH_GNTR"/>
    <property type="match status" value="1"/>
</dbReference>
<sequence length="215" mass="24849">MDGGDSLSSGRVAEALRRAILTGDLAPGSRIRQEEVATRFATSRIPVREALRQLEAEGLVTLVPHSGAWVARLDRAECVEIYRIRERLEPMALGESVGALTQEDIAELAGLAEAIEQTPEVDDFLRLDREFHLRSYRRANMPRLMAMIERFWNTMQQYRRAYTVLIGTEGRWAVHHEHRLLMEAIQRRDRHGAEELLRLHIRRTRRELATRTDIF</sequence>
<evidence type="ECO:0000313" key="5">
    <source>
        <dbReference type="EMBL" id="MXP63055.1"/>
    </source>
</evidence>
<dbReference type="Pfam" id="PF00392">
    <property type="entry name" value="GntR"/>
    <property type="match status" value="1"/>
</dbReference>
<dbReference type="OrthoDB" id="9812290at2"/>
<keyword evidence="3" id="KW-0804">Transcription</keyword>
<dbReference type="PRINTS" id="PR00035">
    <property type="entry name" value="HTHGNTR"/>
</dbReference>
<evidence type="ECO:0000313" key="6">
    <source>
        <dbReference type="Proteomes" id="UP000460715"/>
    </source>
</evidence>
<evidence type="ECO:0000256" key="3">
    <source>
        <dbReference type="ARBA" id="ARBA00023163"/>
    </source>
</evidence>
<dbReference type="Proteomes" id="UP000460715">
    <property type="component" value="Unassembled WGS sequence"/>
</dbReference>
<dbReference type="CDD" id="cd07377">
    <property type="entry name" value="WHTH_GntR"/>
    <property type="match status" value="1"/>
</dbReference>
<reference evidence="5 6" key="1">
    <citation type="submission" date="2019-03" db="EMBL/GenBank/DDBJ databases">
        <title>Roseomonas sp. a novel Roseomonas species isolated from Sea whip Gorgonian.</title>
        <authorList>
            <person name="Li F."/>
            <person name="Pan X."/>
            <person name="Huang S."/>
            <person name="Li Z."/>
            <person name="Meng B."/>
        </authorList>
    </citation>
    <scope>NUCLEOTIDE SEQUENCE [LARGE SCALE GENOMIC DNA]</scope>
    <source>
        <strain evidence="5 6">M0104</strain>
    </source>
</reference>
<dbReference type="SUPFAM" id="SSF48008">
    <property type="entry name" value="GntR ligand-binding domain-like"/>
    <property type="match status" value="1"/>
</dbReference>
<protein>
    <submittedName>
        <fullName evidence="5">GntR family transcriptional regulator</fullName>
    </submittedName>
</protein>
<dbReference type="Gene3D" id="1.20.120.530">
    <property type="entry name" value="GntR ligand-binding domain-like"/>
    <property type="match status" value="1"/>
</dbReference>
<dbReference type="InterPro" id="IPR000524">
    <property type="entry name" value="Tscrpt_reg_HTH_GntR"/>
</dbReference>
<dbReference type="GO" id="GO:0003677">
    <property type="term" value="F:DNA binding"/>
    <property type="evidence" value="ECO:0007669"/>
    <property type="project" value="UniProtKB-KW"/>
</dbReference>
<dbReference type="EMBL" id="SNVJ01000004">
    <property type="protein sequence ID" value="MXP63055.1"/>
    <property type="molecule type" value="Genomic_DNA"/>
</dbReference>
<dbReference type="SMART" id="SM00895">
    <property type="entry name" value="FCD"/>
    <property type="match status" value="1"/>
</dbReference>
<evidence type="ECO:0000259" key="4">
    <source>
        <dbReference type="PROSITE" id="PS50949"/>
    </source>
</evidence>
<dbReference type="InterPro" id="IPR008920">
    <property type="entry name" value="TF_FadR/GntR_C"/>
</dbReference>
<keyword evidence="6" id="KW-1185">Reference proteome</keyword>
<dbReference type="PANTHER" id="PTHR43537:SF24">
    <property type="entry name" value="GLUCONATE OPERON TRANSCRIPTIONAL REPRESSOR"/>
    <property type="match status" value="1"/>
</dbReference>
<feature type="domain" description="HTH gntR-type" evidence="4">
    <location>
        <begin position="6"/>
        <end position="73"/>
    </location>
</feature>
<dbReference type="InterPro" id="IPR036388">
    <property type="entry name" value="WH-like_DNA-bd_sf"/>
</dbReference>
<dbReference type="GO" id="GO:0003700">
    <property type="term" value="F:DNA-binding transcription factor activity"/>
    <property type="evidence" value="ECO:0007669"/>
    <property type="project" value="InterPro"/>
</dbReference>
<accession>A0A845B8L5</accession>
<keyword evidence="1" id="KW-0805">Transcription regulation</keyword>
<dbReference type="RefSeq" id="WP_160936168.1">
    <property type="nucleotide sequence ID" value="NZ_SNVJ01000004.1"/>
</dbReference>
<dbReference type="PROSITE" id="PS50949">
    <property type="entry name" value="HTH_GNTR"/>
    <property type="match status" value="1"/>
</dbReference>
<evidence type="ECO:0000256" key="1">
    <source>
        <dbReference type="ARBA" id="ARBA00023015"/>
    </source>
</evidence>
<dbReference type="InterPro" id="IPR036390">
    <property type="entry name" value="WH_DNA-bd_sf"/>
</dbReference>
<dbReference type="AlphaFoldDB" id="A0A845B8L5"/>
<dbReference type="Gene3D" id="1.10.10.10">
    <property type="entry name" value="Winged helix-like DNA-binding domain superfamily/Winged helix DNA-binding domain"/>
    <property type="match status" value="1"/>
</dbReference>
<organism evidence="5 6">
    <name type="scientific">Teichococcus coralli</name>
    <dbReference type="NCBI Taxonomy" id="2545983"/>
    <lineage>
        <taxon>Bacteria</taxon>
        <taxon>Pseudomonadati</taxon>
        <taxon>Pseudomonadota</taxon>
        <taxon>Alphaproteobacteria</taxon>
        <taxon>Acetobacterales</taxon>
        <taxon>Roseomonadaceae</taxon>
        <taxon>Roseomonas</taxon>
    </lineage>
</organism>